<dbReference type="InterPro" id="IPR003789">
    <property type="entry name" value="Asn/Gln_tRNA_amidoTrase-B-like"/>
</dbReference>
<dbReference type="InterPro" id="IPR042184">
    <property type="entry name" value="YqeY/Aim41_N"/>
</dbReference>
<evidence type="ECO:0000313" key="1">
    <source>
        <dbReference type="EMBL" id="BAR98022.1"/>
    </source>
</evidence>
<dbReference type="OrthoDB" id="9788127at2"/>
<dbReference type="Pfam" id="PF09424">
    <property type="entry name" value="YqeY"/>
    <property type="match status" value="1"/>
</dbReference>
<gene>
    <name evidence="1" type="ORF">BV133_429</name>
</gene>
<dbReference type="Gene3D" id="1.10.10.410">
    <property type="match status" value="1"/>
</dbReference>
<accession>A0A182CZT7</accession>
<dbReference type="InterPro" id="IPR019004">
    <property type="entry name" value="YqeY/Aim41"/>
</dbReference>
<dbReference type="SUPFAM" id="SSF89095">
    <property type="entry name" value="GatB/YqeY motif"/>
    <property type="match status" value="1"/>
</dbReference>
<dbReference type="PANTHER" id="PTHR28055:SF1">
    <property type="entry name" value="ALTERED INHERITANCE OF MITOCHONDRIA PROTEIN 41, MITOCHONDRIAL"/>
    <property type="match status" value="1"/>
</dbReference>
<organism evidence="1">
    <name type="scientific">Blastochloris viridis</name>
    <name type="common">Rhodopseudomonas viridis</name>
    <dbReference type="NCBI Taxonomy" id="1079"/>
    <lineage>
        <taxon>Bacteria</taxon>
        <taxon>Pseudomonadati</taxon>
        <taxon>Pseudomonadota</taxon>
        <taxon>Alphaproteobacteria</taxon>
        <taxon>Hyphomicrobiales</taxon>
        <taxon>Blastochloridaceae</taxon>
        <taxon>Blastochloris</taxon>
    </lineage>
</organism>
<dbReference type="AlphaFoldDB" id="A0A182CZT7"/>
<dbReference type="GO" id="GO:0016884">
    <property type="term" value="F:carbon-nitrogen ligase activity, with glutamine as amido-N-donor"/>
    <property type="evidence" value="ECO:0007669"/>
    <property type="project" value="InterPro"/>
</dbReference>
<proteinExistence type="predicted"/>
<dbReference type="EMBL" id="AP014854">
    <property type="protein sequence ID" value="BAR98022.1"/>
    <property type="molecule type" value="Genomic_DNA"/>
</dbReference>
<dbReference type="InterPro" id="IPR023168">
    <property type="entry name" value="GatB_Yqey_C_2"/>
</dbReference>
<dbReference type="RefSeq" id="WP_055036596.1">
    <property type="nucleotide sequence ID" value="NZ_AP014854.2"/>
</dbReference>
<protein>
    <submittedName>
        <fullName evidence="1">Transamidase GatB domain protein</fullName>
    </submittedName>
</protein>
<dbReference type="PATRIC" id="fig|1079.6.peg.925"/>
<dbReference type="PANTHER" id="PTHR28055">
    <property type="entry name" value="ALTERED INHERITANCE OF MITOCHONDRIA PROTEIN 41, MITOCHONDRIAL"/>
    <property type="match status" value="1"/>
</dbReference>
<dbReference type="Gene3D" id="1.10.1510.10">
    <property type="entry name" value="Uncharacterised protein YqeY/AIM41 PF09424, N-terminal domain"/>
    <property type="match status" value="1"/>
</dbReference>
<name>A0A182CZT7_BLAVI</name>
<reference evidence="1" key="1">
    <citation type="journal article" date="2015" name="Genome Announc.">
        <title>Complete Genome Sequence of the Bacteriochlorophyll b-Producing Photosynthetic Bacterium Blastochloris viridis.</title>
        <authorList>
            <person name="Tsukatani Y."/>
            <person name="Hirose Y."/>
            <person name="Harada J."/>
            <person name="Misawa N."/>
            <person name="Mori K."/>
            <person name="Inoue K."/>
            <person name="Tamiaki H."/>
        </authorList>
    </citation>
    <scope>NUCLEOTIDE SEQUENCE [LARGE SCALE GENOMIC DNA]</scope>
    <source>
        <strain evidence="1">DSM 133</strain>
    </source>
</reference>
<sequence length="150" mass="16383">MIRATLTEALTKAVKAQDKRRMSTLRLITAALKDRDIDARGNGKGPLSDDEVFALLAKMIKQRQESEKIYADNGRPELATQEREEIEIIASFLPQQLSEDEAKAAIAAVVTETGAAGMKDMGKVMAVLKERFGGRMDFGKASGWVKAALT</sequence>
<dbReference type="KEGG" id="bvr:BVIR_893"/>